<dbReference type="GO" id="GO:0043565">
    <property type="term" value="F:sequence-specific DNA binding"/>
    <property type="evidence" value="ECO:0007669"/>
    <property type="project" value="InterPro"/>
</dbReference>
<dbReference type="PRINTS" id="PR00032">
    <property type="entry name" value="HTHARAC"/>
</dbReference>
<proteinExistence type="predicted"/>
<gene>
    <name evidence="5" type="ORF">C7383_101582</name>
</gene>
<dbReference type="InterPro" id="IPR050959">
    <property type="entry name" value="MarA-like"/>
</dbReference>
<keyword evidence="1" id="KW-0805">Transcription regulation</keyword>
<organism evidence="5 6">
    <name type="scientific">Murimonas intestini</name>
    <dbReference type="NCBI Taxonomy" id="1337051"/>
    <lineage>
        <taxon>Bacteria</taxon>
        <taxon>Bacillati</taxon>
        <taxon>Bacillota</taxon>
        <taxon>Clostridia</taxon>
        <taxon>Lachnospirales</taxon>
        <taxon>Lachnospiraceae</taxon>
        <taxon>Murimonas</taxon>
    </lineage>
</organism>
<keyword evidence="6" id="KW-1185">Reference proteome</keyword>
<dbReference type="InterPro" id="IPR018060">
    <property type="entry name" value="HTH_AraC"/>
</dbReference>
<dbReference type="EMBL" id="QGGY01000001">
    <property type="protein sequence ID" value="PWJ79204.1"/>
    <property type="molecule type" value="Genomic_DNA"/>
</dbReference>
<dbReference type="PANTHER" id="PTHR47504:SF5">
    <property type="entry name" value="RIGHT ORIGIN-BINDING PROTEIN"/>
    <property type="match status" value="1"/>
</dbReference>
<keyword evidence="3" id="KW-0804">Transcription</keyword>
<evidence type="ECO:0000256" key="3">
    <source>
        <dbReference type="ARBA" id="ARBA00023163"/>
    </source>
</evidence>
<reference evidence="5 6" key="1">
    <citation type="submission" date="2018-05" db="EMBL/GenBank/DDBJ databases">
        <authorList>
            <person name="Goeker M."/>
            <person name="Huntemann M."/>
            <person name="Clum A."/>
            <person name="Pillay M."/>
            <person name="Palaniappan K."/>
            <person name="Varghese N."/>
            <person name="Mikhailova N."/>
            <person name="Stamatis D."/>
            <person name="Reddy T."/>
            <person name="Daum C."/>
            <person name="Shapiro N."/>
            <person name="Ivanova N."/>
            <person name="Kyrpides N."/>
            <person name="Woyke T."/>
        </authorList>
    </citation>
    <scope>NUCLEOTIDE SEQUENCE [LARGE SCALE GENOMIC DNA]</scope>
    <source>
        <strain evidence="5 6">DSM 26524</strain>
    </source>
</reference>
<dbReference type="PROSITE" id="PS01124">
    <property type="entry name" value="HTH_ARAC_FAMILY_2"/>
    <property type="match status" value="1"/>
</dbReference>
<dbReference type="Gene3D" id="3.20.80.10">
    <property type="entry name" value="Regulatory factor, effector binding domain"/>
    <property type="match status" value="1"/>
</dbReference>
<dbReference type="InterPro" id="IPR010499">
    <property type="entry name" value="AraC_E-bd"/>
</dbReference>
<feature type="domain" description="HTH araC/xylS-type" evidence="4">
    <location>
        <begin position="8"/>
        <end position="109"/>
    </location>
</feature>
<comment type="caution">
    <text evidence="5">The sequence shown here is derived from an EMBL/GenBank/DDBJ whole genome shotgun (WGS) entry which is preliminary data.</text>
</comment>
<dbReference type="SMART" id="SM00871">
    <property type="entry name" value="AraC_E_bind"/>
    <property type="match status" value="1"/>
</dbReference>
<dbReference type="InterPro" id="IPR011256">
    <property type="entry name" value="Reg_factor_effector_dom_sf"/>
</dbReference>
<evidence type="ECO:0000313" key="6">
    <source>
        <dbReference type="Proteomes" id="UP000245412"/>
    </source>
</evidence>
<dbReference type="PANTHER" id="PTHR47504">
    <property type="entry name" value="RIGHT ORIGIN-BINDING PROTEIN"/>
    <property type="match status" value="1"/>
</dbReference>
<dbReference type="Pfam" id="PF12833">
    <property type="entry name" value="HTH_18"/>
    <property type="match status" value="1"/>
</dbReference>
<dbReference type="SMART" id="SM00342">
    <property type="entry name" value="HTH_ARAC"/>
    <property type="match status" value="1"/>
</dbReference>
<evidence type="ECO:0000256" key="1">
    <source>
        <dbReference type="ARBA" id="ARBA00023015"/>
    </source>
</evidence>
<dbReference type="AlphaFoldDB" id="A0AB73TAS8"/>
<protein>
    <submittedName>
        <fullName evidence="5">AraC family transcriptional regulator</fullName>
    </submittedName>
</protein>
<dbReference type="RefSeq" id="WP_109624606.1">
    <property type="nucleotide sequence ID" value="NZ_JANKBI010000001.1"/>
</dbReference>
<dbReference type="Proteomes" id="UP000245412">
    <property type="component" value="Unassembled WGS sequence"/>
</dbReference>
<sequence length="285" mass="33179">MEWTERLQTIIDYVEDHLQRKQEPLNQQEVSELAECSFDFFQKVFSYMNGTSFSEYIRSRKLTLAGYDLKSTDKRVVEISYQYGYDSPTSFTKAFQKFHGMTPKEARSGNRKLRVVPKMQISVKQQYFWRLEQKPAFRLVGKSIRCANGEQSSKIPEFWSECQKAGTFSQLISTDTGNPKGLFGLYRYGESSSKDIEYSIMVAANGRLPEGCSEVRIPESTWAVFDCRGAVPPAIQSGWKYLQEEWLVRYPFEHADCPELEWYSFGNSYERDYLSQIWIPVASRM</sequence>
<dbReference type="InterPro" id="IPR009057">
    <property type="entry name" value="Homeodomain-like_sf"/>
</dbReference>
<keyword evidence="2" id="KW-0238">DNA-binding</keyword>
<dbReference type="Pfam" id="PF14526">
    <property type="entry name" value="Cass2"/>
    <property type="match status" value="1"/>
</dbReference>
<dbReference type="SUPFAM" id="SSF55136">
    <property type="entry name" value="Probable bacterial effector-binding domain"/>
    <property type="match status" value="1"/>
</dbReference>
<accession>A0AB73TAS8</accession>
<evidence type="ECO:0000313" key="5">
    <source>
        <dbReference type="EMBL" id="PWJ79204.1"/>
    </source>
</evidence>
<dbReference type="GO" id="GO:0003700">
    <property type="term" value="F:DNA-binding transcription factor activity"/>
    <property type="evidence" value="ECO:0007669"/>
    <property type="project" value="InterPro"/>
</dbReference>
<dbReference type="InterPro" id="IPR020449">
    <property type="entry name" value="Tscrpt_reg_AraC-type_HTH"/>
</dbReference>
<dbReference type="InterPro" id="IPR029441">
    <property type="entry name" value="Cass2"/>
</dbReference>
<evidence type="ECO:0000256" key="2">
    <source>
        <dbReference type="ARBA" id="ARBA00023125"/>
    </source>
</evidence>
<dbReference type="SUPFAM" id="SSF46689">
    <property type="entry name" value="Homeodomain-like"/>
    <property type="match status" value="1"/>
</dbReference>
<dbReference type="Gene3D" id="1.10.10.60">
    <property type="entry name" value="Homeodomain-like"/>
    <property type="match status" value="2"/>
</dbReference>
<name>A0AB73TAS8_9FIRM</name>
<evidence type="ECO:0000259" key="4">
    <source>
        <dbReference type="PROSITE" id="PS01124"/>
    </source>
</evidence>